<keyword evidence="1" id="KW-0812">Transmembrane</keyword>
<comment type="caution">
    <text evidence="2">The sequence shown here is derived from an EMBL/GenBank/DDBJ whole genome shotgun (WGS) entry which is preliminary data.</text>
</comment>
<dbReference type="Proteomes" id="UP000050546">
    <property type="component" value="Unassembled WGS sequence"/>
</dbReference>
<proteinExistence type="predicted"/>
<reference evidence="2 3" key="2">
    <citation type="journal article" date="2017" name="Plant Pathol.">
        <title>Pathogenicity and virulence gene content of Xanthomonas strains infecting Araceae, formerly known as Xanthomonas axonopodis pv. dieffenbachiae.</title>
        <authorList>
            <person name="Constantin E.C."/>
            <person name="Haegeman A."/>
            <person name="Van Vaerenbergh J."/>
            <person name="Baeyen S."/>
            <person name="Van Malderghem C."/>
            <person name="Maes M."/>
            <person name="Cottyn B."/>
        </authorList>
    </citation>
    <scope>NUCLEOTIDE SEQUENCE [LARGE SCALE GENOMIC DNA]</scope>
    <source>
        <strain evidence="2 3">LMG 25940</strain>
    </source>
</reference>
<feature type="transmembrane region" description="Helical" evidence="1">
    <location>
        <begin position="102"/>
        <end position="118"/>
    </location>
</feature>
<gene>
    <name evidence="2" type="ORF">IM53_016130</name>
</gene>
<protein>
    <recommendedName>
        <fullName evidence="4">SMODS and SLOG-associating 2TM effector domain-containing protein</fullName>
    </recommendedName>
</protein>
<accession>A0A1V9H0X0</accession>
<evidence type="ECO:0000256" key="1">
    <source>
        <dbReference type="SAM" id="Phobius"/>
    </source>
</evidence>
<evidence type="ECO:0000313" key="2">
    <source>
        <dbReference type="EMBL" id="OQP76312.1"/>
    </source>
</evidence>
<evidence type="ECO:0008006" key="4">
    <source>
        <dbReference type="Google" id="ProtNLM"/>
    </source>
</evidence>
<organism evidence="2 3">
    <name type="scientific">Xanthomonas phaseoli pv. dieffenbachiae</name>
    <dbReference type="NCBI Taxonomy" id="92828"/>
    <lineage>
        <taxon>Bacteria</taxon>
        <taxon>Pseudomonadati</taxon>
        <taxon>Pseudomonadota</taxon>
        <taxon>Gammaproteobacteria</taxon>
        <taxon>Lysobacterales</taxon>
        <taxon>Lysobacteraceae</taxon>
        <taxon>Xanthomonas</taxon>
    </lineage>
</organism>
<dbReference type="AlphaFoldDB" id="A0A1V9H0X0"/>
<dbReference type="RefSeq" id="WP_057679211.1">
    <property type="nucleotide sequence ID" value="NZ_JAGHVR010000016.1"/>
</dbReference>
<feature type="transmembrane region" description="Helical" evidence="1">
    <location>
        <begin position="77"/>
        <end position="96"/>
    </location>
</feature>
<dbReference type="EMBL" id="JPYI02000088">
    <property type="protein sequence ID" value="OQP76312.1"/>
    <property type="molecule type" value="Genomic_DNA"/>
</dbReference>
<evidence type="ECO:0000313" key="3">
    <source>
        <dbReference type="Proteomes" id="UP000050546"/>
    </source>
</evidence>
<reference evidence="2 3" key="1">
    <citation type="journal article" date="2016" name="Plant Pathol.">
        <title>Genetic characterization of strains named as Xanthomonas axonopodis pv. dieffenbachiae leads to a taxonomic revision of the X. axonopodis species complex.</title>
        <authorList>
            <person name="Constantin E.C."/>
            <person name="Cleenwerck I."/>
            <person name="Maes M."/>
            <person name="Baeyen S."/>
            <person name="Van Malderghem C."/>
            <person name="De Vos P."/>
            <person name="Cottyn B."/>
        </authorList>
    </citation>
    <scope>NUCLEOTIDE SEQUENCE [LARGE SCALE GENOMIC DNA]</scope>
    <source>
        <strain evidence="2 3">LMG 25940</strain>
    </source>
</reference>
<sequence>MRAEHLNSQYLFKRKKGNSKLSELDFIAQDEEFYRAYLLDAQGVAKLRNATITPARWTSLILAVKNRSEMINAKIDFLNYMHTFLAICVPLFILAGQFLDKANWGAAAICVFFIVWLFKLRSELRVELSTAKELSNVFEQLSKGAV</sequence>
<keyword evidence="1" id="KW-0472">Membrane</keyword>
<name>A0A1V9H0X0_9XANT</name>
<keyword evidence="1" id="KW-1133">Transmembrane helix</keyword>